<dbReference type="SMART" id="SM00833">
    <property type="entry name" value="CobW_C"/>
    <property type="match status" value="1"/>
</dbReference>
<reference evidence="2 3" key="1">
    <citation type="journal article" date="2019" name="Int. J. Syst. Evol. Microbiol.">
        <title>The Global Catalogue of Microorganisms (GCM) 10K type strain sequencing project: providing services to taxonomists for standard genome sequencing and annotation.</title>
        <authorList>
            <consortium name="The Broad Institute Genomics Platform"/>
            <consortium name="The Broad Institute Genome Sequencing Center for Infectious Disease"/>
            <person name="Wu L."/>
            <person name="Ma J."/>
        </authorList>
    </citation>
    <scope>NUCLEOTIDE SEQUENCE [LARGE SCALE GENOMIC DNA]</scope>
    <source>
        <strain evidence="2 3">JCM 10977</strain>
    </source>
</reference>
<dbReference type="PANTHER" id="PTHR43603">
    <property type="entry name" value="COBW DOMAIN-CONTAINING PROTEIN DDB_G0274527"/>
    <property type="match status" value="1"/>
</dbReference>
<dbReference type="Pfam" id="PF02492">
    <property type="entry name" value="cobW"/>
    <property type="match status" value="1"/>
</dbReference>
<comment type="caution">
    <text evidence="2">The sequence shown here is derived from an EMBL/GenBank/DDBJ whole genome shotgun (WGS) entry which is preliminary data.</text>
</comment>
<dbReference type="Gene3D" id="3.40.50.300">
    <property type="entry name" value="P-loop containing nucleotide triphosphate hydrolases"/>
    <property type="match status" value="1"/>
</dbReference>
<evidence type="ECO:0000259" key="1">
    <source>
        <dbReference type="SMART" id="SM00833"/>
    </source>
</evidence>
<protein>
    <submittedName>
        <fullName evidence="2">GTP-binding protein</fullName>
    </submittedName>
</protein>
<dbReference type="SUPFAM" id="SSF90002">
    <property type="entry name" value="Hypothetical protein YjiA, C-terminal domain"/>
    <property type="match status" value="1"/>
</dbReference>
<proteinExistence type="predicted"/>
<dbReference type="InterPro" id="IPR011629">
    <property type="entry name" value="CobW-like_C"/>
</dbReference>
<accession>A0ABN1RLS2</accession>
<dbReference type="PANTHER" id="PTHR43603:SF1">
    <property type="entry name" value="ZINC-REGULATED GTPASE METALLOPROTEIN ACTIVATOR 1"/>
    <property type="match status" value="1"/>
</dbReference>
<sequence>MPSQLPITLLTGVDESVRGSVAADLLSVAGQAVLVEYDVSGLAGGSVVRIARTTGGVIDREVIRMGHPCVSCAMRGSLVPLLVSIAATEKYSAAIVSIPGAGDTQALAEEIARDAGDELRVDAVLTVLDTATFATDVSGEDLIQDRGIPTAAEDGRAIAEVLVRHVEYSNAVILSKPDDVVEGLANALNPQASVRPAARAAELFGVRLHDPDAAEAWVEPGSISAPLQTDERVQTLVWQSDRPFHPERLYDVLEDLVAGSVRGKGTVWLATQPHARLGWDSFGTNIALGVLGPWLADLPVERWSEVGQTHQARSALEWHPEHGDRASYLSITGIDLDRRELARVLDGCVLRAGESADKLTDPFAPYLEGSSAA</sequence>
<organism evidence="2 3">
    <name type="scientific">Kribbella koreensis</name>
    <dbReference type="NCBI Taxonomy" id="57909"/>
    <lineage>
        <taxon>Bacteria</taxon>
        <taxon>Bacillati</taxon>
        <taxon>Actinomycetota</taxon>
        <taxon>Actinomycetes</taxon>
        <taxon>Propionibacteriales</taxon>
        <taxon>Kribbellaceae</taxon>
        <taxon>Kribbella</taxon>
    </lineage>
</organism>
<evidence type="ECO:0000313" key="2">
    <source>
        <dbReference type="EMBL" id="GAA0959689.1"/>
    </source>
</evidence>
<dbReference type="InterPro" id="IPR003495">
    <property type="entry name" value="CobW/HypB/UreG_nucleotide-bd"/>
</dbReference>
<evidence type="ECO:0000313" key="3">
    <source>
        <dbReference type="Proteomes" id="UP001500542"/>
    </source>
</evidence>
<dbReference type="InterPro" id="IPR051927">
    <property type="entry name" value="Zn_Chap_cDPG_Synth"/>
</dbReference>
<name>A0ABN1RLS2_9ACTN</name>
<keyword evidence="3" id="KW-1185">Reference proteome</keyword>
<feature type="domain" description="CobW C-terminal" evidence="1">
    <location>
        <begin position="233"/>
        <end position="349"/>
    </location>
</feature>
<dbReference type="Proteomes" id="UP001500542">
    <property type="component" value="Unassembled WGS sequence"/>
</dbReference>
<dbReference type="RefSeq" id="WP_343981555.1">
    <property type="nucleotide sequence ID" value="NZ_BAAAHK010000021.1"/>
</dbReference>
<dbReference type="Pfam" id="PF07683">
    <property type="entry name" value="CobW_C"/>
    <property type="match status" value="1"/>
</dbReference>
<dbReference type="InterPro" id="IPR027417">
    <property type="entry name" value="P-loop_NTPase"/>
</dbReference>
<dbReference type="EMBL" id="BAAAHK010000021">
    <property type="protein sequence ID" value="GAA0959689.1"/>
    <property type="molecule type" value="Genomic_DNA"/>
</dbReference>
<gene>
    <name evidence="2" type="ORF">GCM10009554_73670</name>
</gene>